<organism evidence="1 2">
    <name type="scientific">Monoraphidium neglectum</name>
    <dbReference type="NCBI Taxonomy" id="145388"/>
    <lineage>
        <taxon>Eukaryota</taxon>
        <taxon>Viridiplantae</taxon>
        <taxon>Chlorophyta</taxon>
        <taxon>core chlorophytes</taxon>
        <taxon>Chlorophyceae</taxon>
        <taxon>CS clade</taxon>
        <taxon>Sphaeropleales</taxon>
        <taxon>Selenastraceae</taxon>
        <taxon>Monoraphidium</taxon>
    </lineage>
</organism>
<dbReference type="Proteomes" id="UP000054498">
    <property type="component" value="Unassembled WGS sequence"/>
</dbReference>
<evidence type="ECO:0000313" key="2">
    <source>
        <dbReference type="Proteomes" id="UP000054498"/>
    </source>
</evidence>
<keyword evidence="2" id="KW-1185">Reference proteome</keyword>
<dbReference type="Pfam" id="PF12643">
    <property type="entry name" value="MazG-like"/>
    <property type="match status" value="1"/>
</dbReference>
<evidence type="ECO:0008006" key="3">
    <source>
        <dbReference type="Google" id="ProtNLM"/>
    </source>
</evidence>
<dbReference type="PANTHER" id="PTHR14552">
    <property type="match status" value="1"/>
</dbReference>
<dbReference type="GO" id="GO:0047429">
    <property type="term" value="F:nucleoside triphosphate diphosphatase activity"/>
    <property type="evidence" value="ECO:0007669"/>
    <property type="project" value="InterPro"/>
</dbReference>
<name>A0A0D2N0Z1_9CHLO</name>
<gene>
    <name evidence="1" type="ORF">MNEG_1792</name>
</gene>
<evidence type="ECO:0000313" key="1">
    <source>
        <dbReference type="EMBL" id="KIZ06172.1"/>
    </source>
</evidence>
<dbReference type="SUPFAM" id="SSF101386">
    <property type="entry name" value="all-alpha NTP pyrophosphatases"/>
    <property type="match status" value="1"/>
</dbReference>
<accession>A0A0D2N0Z1</accession>
<dbReference type="CDD" id="cd11537">
    <property type="entry name" value="NTP-PPase_RS21-C6_like"/>
    <property type="match status" value="1"/>
</dbReference>
<dbReference type="EMBL" id="KK100406">
    <property type="protein sequence ID" value="KIZ06172.1"/>
    <property type="molecule type" value="Genomic_DNA"/>
</dbReference>
<dbReference type="PANTHER" id="PTHR14552:SF21">
    <property type="entry name" value="DCTP PYROPHOSPHATASE 1"/>
    <property type="match status" value="1"/>
</dbReference>
<dbReference type="Gene3D" id="1.10.287.1080">
    <property type="entry name" value="MazG-like"/>
    <property type="match status" value="1"/>
</dbReference>
<dbReference type="STRING" id="145388.A0A0D2N0Z1"/>
<dbReference type="InterPro" id="IPR025984">
    <property type="entry name" value="DCTPP"/>
</dbReference>
<dbReference type="AlphaFoldDB" id="A0A0D2N0Z1"/>
<dbReference type="GO" id="GO:0009143">
    <property type="term" value="P:nucleoside triphosphate catabolic process"/>
    <property type="evidence" value="ECO:0007669"/>
    <property type="project" value="InterPro"/>
</dbReference>
<dbReference type="PIRSF" id="PIRSF029826">
    <property type="entry name" value="UCP029826_pph"/>
    <property type="match status" value="1"/>
</dbReference>
<sequence>MHHCGQVTLEQVGELSEIFQWRGEVAEGLPDFSPADREHVGEELSDVLLYLVRLADVCKIDLAAAVQDKLKKNAAK</sequence>
<protein>
    <recommendedName>
        <fullName evidence="3">dCTP pyrophosphatase 1</fullName>
    </recommendedName>
</protein>
<dbReference type="OrthoDB" id="411123at2759"/>
<dbReference type="RefSeq" id="XP_013905191.1">
    <property type="nucleotide sequence ID" value="XM_014049737.1"/>
</dbReference>
<dbReference type="KEGG" id="mng:MNEG_1792"/>
<dbReference type="GeneID" id="25734670"/>
<reference evidence="1 2" key="1">
    <citation type="journal article" date="2013" name="BMC Genomics">
        <title>Reconstruction of the lipid metabolism for the microalga Monoraphidium neglectum from its genome sequence reveals characteristics suitable for biofuel production.</title>
        <authorList>
            <person name="Bogen C."/>
            <person name="Al-Dilaimi A."/>
            <person name="Albersmeier A."/>
            <person name="Wichmann J."/>
            <person name="Grundmann M."/>
            <person name="Rupp O."/>
            <person name="Lauersen K.J."/>
            <person name="Blifernez-Klassen O."/>
            <person name="Kalinowski J."/>
            <person name="Goesmann A."/>
            <person name="Mussgnug J.H."/>
            <person name="Kruse O."/>
        </authorList>
    </citation>
    <scope>NUCLEOTIDE SEQUENCE [LARGE SCALE GENOMIC DNA]</scope>
    <source>
        <strain evidence="1 2">SAG 48.87</strain>
    </source>
</reference>
<proteinExistence type="predicted"/>